<comment type="similarity">
    <text evidence="1">Belongs to the cutinase family.</text>
</comment>
<evidence type="ECO:0000256" key="3">
    <source>
        <dbReference type="ARBA" id="ARBA00022801"/>
    </source>
</evidence>
<keyword evidence="2" id="KW-0719">Serine esterase</keyword>
<keyword evidence="3" id="KW-0378">Hydrolase</keyword>
<evidence type="ECO:0000313" key="5">
    <source>
        <dbReference type="EMBL" id="GAA4121395.1"/>
    </source>
</evidence>
<sequence>MLILVAAAALVGALRHRDGASGCPDLLLVGARGSGERVDEAVPSGFGREAATLARAVTEAAGGRGWSTDAVGVDYPAIPEPEARADHAAFEASVAAGAEDAVAILRARATCAATRIVLIGSSQGAVVMHRAARELATDDRPADALLGVVLLGDPTRSRREAGVEFRDLDGVAEHDGFLAARGSGADDVLASGLGAGRVLEVCSAADTVCSAPDPGWSSLTVSEAHHTAYTRPEVLAAVVAWLAERPDPIAGR</sequence>
<dbReference type="EMBL" id="BAAAZH010000017">
    <property type="protein sequence ID" value="GAA4121395.1"/>
    <property type="molecule type" value="Genomic_DNA"/>
</dbReference>
<evidence type="ECO:0008006" key="7">
    <source>
        <dbReference type="Google" id="ProtNLM"/>
    </source>
</evidence>
<evidence type="ECO:0000256" key="1">
    <source>
        <dbReference type="ARBA" id="ARBA00007534"/>
    </source>
</evidence>
<dbReference type="SUPFAM" id="SSF53474">
    <property type="entry name" value="alpha/beta-Hydrolases"/>
    <property type="match status" value="1"/>
</dbReference>
<dbReference type="Proteomes" id="UP001501495">
    <property type="component" value="Unassembled WGS sequence"/>
</dbReference>
<comment type="caution">
    <text evidence="5">The sequence shown here is derived from an EMBL/GenBank/DDBJ whole genome shotgun (WGS) entry which is preliminary data.</text>
</comment>
<accession>A0ABP7XMJ3</accession>
<dbReference type="InterPro" id="IPR000675">
    <property type="entry name" value="Cutinase/axe"/>
</dbReference>
<reference evidence="6" key="1">
    <citation type="journal article" date="2019" name="Int. J. Syst. Evol. Microbiol.">
        <title>The Global Catalogue of Microorganisms (GCM) 10K type strain sequencing project: providing services to taxonomists for standard genome sequencing and annotation.</title>
        <authorList>
            <consortium name="The Broad Institute Genomics Platform"/>
            <consortium name="The Broad Institute Genome Sequencing Center for Infectious Disease"/>
            <person name="Wu L."/>
            <person name="Ma J."/>
        </authorList>
    </citation>
    <scope>NUCLEOTIDE SEQUENCE [LARGE SCALE GENOMIC DNA]</scope>
    <source>
        <strain evidence="6">JCM 16703</strain>
    </source>
</reference>
<evidence type="ECO:0000256" key="2">
    <source>
        <dbReference type="ARBA" id="ARBA00022487"/>
    </source>
</evidence>
<proteinExistence type="inferred from homology"/>
<dbReference type="PANTHER" id="PTHR33630">
    <property type="entry name" value="CUTINASE RV1984C-RELATED-RELATED"/>
    <property type="match status" value="1"/>
</dbReference>
<dbReference type="Gene3D" id="3.40.50.1820">
    <property type="entry name" value="alpha/beta hydrolase"/>
    <property type="match status" value="1"/>
</dbReference>
<keyword evidence="4" id="KW-1015">Disulfide bond</keyword>
<dbReference type="PANTHER" id="PTHR33630:SF9">
    <property type="entry name" value="CUTINASE 4"/>
    <property type="match status" value="1"/>
</dbReference>
<dbReference type="SMART" id="SM01110">
    <property type="entry name" value="Cutinase"/>
    <property type="match status" value="1"/>
</dbReference>
<protein>
    <recommendedName>
        <fullName evidence="7">Cutinase family protein</fullName>
    </recommendedName>
</protein>
<keyword evidence="6" id="KW-1185">Reference proteome</keyword>
<dbReference type="InterPro" id="IPR029058">
    <property type="entry name" value="AB_hydrolase_fold"/>
</dbReference>
<organism evidence="5 6">
    <name type="scientific">Nocardioides fonticola</name>
    <dbReference type="NCBI Taxonomy" id="450363"/>
    <lineage>
        <taxon>Bacteria</taxon>
        <taxon>Bacillati</taxon>
        <taxon>Actinomycetota</taxon>
        <taxon>Actinomycetes</taxon>
        <taxon>Propionibacteriales</taxon>
        <taxon>Nocardioidaceae</taxon>
        <taxon>Nocardioides</taxon>
    </lineage>
</organism>
<gene>
    <name evidence="5" type="ORF">GCM10022215_26340</name>
</gene>
<evidence type="ECO:0000313" key="6">
    <source>
        <dbReference type="Proteomes" id="UP001501495"/>
    </source>
</evidence>
<evidence type="ECO:0000256" key="4">
    <source>
        <dbReference type="ARBA" id="ARBA00023157"/>
    </source>
</evidence>
<dbReference type="Pfam" id="PF01083">
    <property type="entry name" value="Cutinase"/>
    <property type="match status" value="1"/>
</dbReference>
<name>A0ABP7XMJ3_9ACTN</name>